<sequence>MDYLWIVIAFFFGFAVKQINLPPLVGYLLAGFALNAFGYVPDGSLETLANLGVTLLLFTIGLKINISTLIKPEVLFTAIGHTLIWCLSLIAIKWLILVGLGFGLNSALNLPLETALLVAFALSFSSTIGVIKLLEDQDELKTKHGNVAVGILVIQDILAVIFLAVATGQIPTIWAALLLLFIPAKPLINRLVKKAGHGELLPLTGFVLALGASEIFALVNIKADLGALCMGILLANTHKATELYKSLIIFKDLFLVGFFLLIGLSALPTAEMLVTALSISTLLIFKFLLFWVLFLFFRMRPRNAFLSAITLSSFSEFGLIVVKMAVSKSMIDDEWLVIIALAVTFSLIISSIISKFSHSIYARHKVFINSLQWPGQQVTLVLNTSVHAKILVIGLGRVGTATYDSLAQTSPGSVIGIEADEDRAKRHQQAGREVITGDGEDADFWAAINLTDTELIMLSTPSVLEMMFIIEQIRLTDFKGKIVCIARFDDERQQLLDGGADVVFSYFAEVGNGFAEEGKRLLSNNATA</sequence>
<feature type="transmembrane region" description="Helical" evidence="9">
    <location>
        <begin position="146"/>
        <end position="166"/>
    </location>
</feature>
<evidence type="ECO:0000256" key="2">
    <source>
        <dbReference type="ARBA" id="ARBA00005551"/>
    </source>
</evidence>
<dbReference type="PANTHER" id="PTHR42751:SF1">
    <property type="entry name" value="CATION_PROTON ANTIPORTER YBAL-RELATED"/>
    <property type="match status" value="1"/>
</dbReference>
<dbReference type="Proteomes" id="UP000193450">
    <property type="component" value="Chromosome"/>
</dbReference>
<keyword evidence="6 9" id="KW-1133">Transmembrane helix</keyword>
<feature type="domain" description="Cation/H+ exchanger transmembrane" evidence="10">
    <location>
        <begin position="6"/>
        <end position="353"/>
    </location>
</feature>
<dbReference type="KEGG" id="osg:BST96_17965"/>
<feature type="transmembrane region" description="Helical" evidence="9">
    <location>
        <begin position="335"/>
        <end position="353"/>
    </location>
</feature>
<keyword evidence="5 9" id="KW-0812">Transmembrane</keyword>
<proteinExistence type="inferred from homology"/>
<feature type="domain" description="RCK N-terminal" evidence="11">
    <location>
        <begin position="390"/>
        <end position="505"/>
    </location>
</feature>
<dbReference type="OrthoDB" id="3418949at2"/>
<evidence type="ECO:0000256" key="6">
    <source>
        <dbReference type="ARBA" id="ARBA00022989"/>
    </source>
</evidence>
<comment type="subcellular location">
    <subcellularLocation>
        <location evidence="1">Membrane</location>
        <topology evidence="1">Multi-pass membrane protein</topology>
    </subcellularLocation>
</comment>
<evidence type="ECO:0000256" key="9">
    <source>
        <dbReference type="SAM" id="Phobius"/>
    </source>
</evidence>
<dbReference type="PANTHER" id="PTHR42751">
    <property type="entry name" value="SODIUM/HYDROGEN EXCHANGER FAMILY/TRKA DOMAIN PROTEIN"/>
    <property type="match status" value="1"/>
</dbReference>
<dbReference type="InterPro" id="IPR038770">
    <property type="entry name" value="Na+/solute_symporter_sf"/>
</dbReference>
<feature type="transmembrane region" description="Helical" evidence="9">
    <location>
        <begin position="172"/>
        <end position="188"/>
    </location>
</feature>
<evidence type="ECO:0000259" key="10">
    <source>
        <dbReference type="Pfam" id="PF00999"/>
    </source>
</evidence>
<dbReference type="GO" id="GO:0016020">
    <property type="term" value="C:membrane"/>
    <property type="evidence" value="ECO:0007669"/>
    <property type="project" value="UniProtKB-SubCell"/>
</dbReference>
<keyword evidence="8 9" id="KW-0472">Membrane</keyword>
<feature type="transmembrane region" description="Helical" evidence="9">
    <location>
        <begin position="82"/>
        <end position="102"/>
    </location>
</feature>
<evidence type="ECO:0000313" key="12">
    <source>
        <dbReference type="EMBL" id="ARN75824.1"/>
    </source>
</evidence>
<evidence type="ECO:0000259" key="11">
    <source>
        <dbReference type="Pfam" id="PF02254"/>
    </source>
</evidence>
<keyword evidence="4" id="KW-0050">Antiport</keyword>
<dbReference type="GO" id="GO:0006813">
    <property type="term" value="P:potassium ion transport"/>
    <property type="evidence" value="ECO:0007669"/>
    <property type="project" value="InterPro"/>
</dbReference>
<evidence type="ECO:0000256" key="8">
    <source>
        <dbReference type="ARBA" id="ARBA00023136"/>
    </source>
</evidence>
<feature type="transmembrane region" description="Helical" evidence="9">
    <location>
        <begin position="304"/>
        <end position="323"/>
    </location>
</feature>
<dbReference type="Gene3D" id="1.20.1530.20">
    <property type="match status" value="1"/>
</dbReference>
<dbReference type="SUPFAM" id="SSF51735">
    <property type="entry name" value="NAD(P)-binding Rossmann-fold domains"/>
    <property type="match status" value="1"/>
</dbReference>
<organism evidence="12 13">
    <name type="scientific">Oceanicoccus sagamiensis</name>
    <dbReference type="NCBI Taxonomy" id="716816"/>
    <lineage>
        <taxon>Bacteria</taxon>
        <taxon>Pseudomonadati</taxon>
        <taxon>Pseudomonadota</taxon>
        <taxon>Gammaproteobacteria</taxon>
        <taxon>Cellvibrionales</taxon>
        <taxon>Spongiibacteraceae</taxon>
        <taxon>Oceanicoccus</taxon>
    </lineage>
</organism>
<comment type="similarity">
    <text evidence="2">Belongs to the monovalent cation:proton antiporter 2 (CPA2) transporter (TC 2.A.37) family.</text>
</comment>
<dbReference type="GO" id="GO:1902600">
    <property type="term" value="P:proton transmembrane transport"/>
    <property type="evidence" value="ECO:0007669"/>
    <property type="project" value="InterPro"/>
</dbReference>
<dbReference type="RefSeq" id="WP_085760016.1">
    <property type="nucleotide sequence ID" value="NZ_CP019343.1"/>
</dbReference>
<protein>
    <submittedName>
        <fullName evidence="12">Uncharacterized protein</fullName>
    </submittedName>
</protein>
<keyword evidence="13" id="KW-1185">Reference proteome</keyword>
<dbReference type="STRING" id="716816.BST96_17965"/>
<evidence type="ECO:0000256" key="5">
    <source>
        <dbReference type="ARBA" id="ARBA00022692"/>
    </source>
</evidence>
<evidence type="ECO:0000256" key="1">
    <source>
        <dbReference type="ARBA" id="ARBA00004141"/>
    </source>
</evidence>
<dbReference type="Pfam" id="PF00999">
    <property type="entry name" value="Na_H_Exchanger"/>
    <property type="match status" value="1"/>
</dbReference>
<accession>A0A1X9NFK7</accession>
<dbReference type="EMBL" id="CP019343">
    <property type="protein sequence ID" value="ARN75824.1"/>
    <property type="molecule type" value="Genomic_DNA"/>
</dbReference>
<feature type="transmembrane region" description="Helical" evidence="9">
    <location>
        <begin position="48"/>
        <end position="70"/>
    </location>
</feature>
<name>A0A1X9NFK7_9GAMM</name>
<evidence type="ECO:0000256" key="7">
    <source>
        <dbReference type="ARBA" id="ARBA00023065"/>
    </source>
</evidence>
<gene>
    <name evidence="12" type="ORF">BST96_17965</name>
</gene>
<evidence type="ECO:0000256" key="3">
    <source>
        <dbReference type="ARBA" id="ARBA00022448"/>
    </source>
</evidence>
<evidence type="ECO:0000313" key="13">
    <source>
        <dbReference type="Proteomes" id="UP000193450"/>
    </source>
</evidence>
<dbReference type="InterPro" id="IPR006153">
    <property type="entry name" value="Cation/H_exchanger_TM"/>
</dbReference>
<keyword evidence="7" id="KW-0406">Ion transport</keyword>
<evidence type="ECO:0000256" key="4">
    <source>
        <dbReference type="ARBA" id="ARBA00022449"/>
    </source>
</evidence>
<dbReference type="Pfam" id="PF02254">
    <property type="entry name" value="TrkA_N"/>
    <property type="match status" value="1"/>
</dbReference>
<dbReference type="GO" id="GO:0015297">
    <property type="term" value="F:antiporter activity"/>
    <property type="evidence" value="ECO:0007669"/>
    <property type="project" value="UniProtKB-KW"/>
</dbReference>
<dbReference type="InterPro" id="IPR036291">
    <property type="entry name" value="NAD(P)-bd_dom_sf"/>
</dbReference>
<feature type="transmembrane region" description="Helical" evidence="9">
    <location>
        <begin position="114"/>
        <end position="134"/>
    </location>
</feature>
<reference evidence="12 13" key="1">
    <citation type="submission" date="2016-11" db="EMBL/GenBank/DDBJ databases">
        <title>Trade-off between light-utilization and light-protection in marine flavobacteria.</title>
        <authorList>
            <person name="Kumagai Y."/>
        </authorList>
    </citation>
    <scope>NUCLEOTIDE SEQUENCE [LARGE SCALE GENOMIC DNA]</scope>
    <source>
        <strain evidence="12 13">NBRC 107125</strain>
    </source>
</reference>
<feature type="transmembrane region" description="Helical" evidence="9">
    <location>
        <begin position="253"/>
        <end position="270"/>
    </location>
</feature>
<feature type="transmembrane region" description="Helical" evidence="9">
    <location>
        <begin position="276"/>
        <end position="297"/>
    </location>
</feature>
<keyword evidence="3" id="KW-0813">Transport</keyword>
<dbReference type="Gene3D" id="3.40.50.720">
    <property type="entry name" value="NAD(P)-binding Rossmann-like Domain"/>
    <property type="match status" value="1"/>
</dbReference>
<dbReference type="InterPro" id="IPR003148">
    <property type="entry name" value="RCK_N"/>
</dbReference>
<dbReference type="AlphaFoldDB" id="A0A1X9NFK7"/>